<dbReference type="SUPFAM" id="SSF53187">
    <property type="entry name" value="Zn-dependent exopeptidases"/>
    <property type="match status" value="1"/>
</dbReference>
<accession>A0A5A7PNV0</accession>
<evidence type="ECO:0000313" key="1">
    <source>
        <dbReference type="EMBL" id="GER34449.1"/>
    </source>
</evidence>
<keyword evidence="2" id="KW-1185">Reference proteome</keyword>
<gene>
    <name evidence="1" type="ORF">STAS_10680</name>
</gene>
<proteinExistence type="predicted"/>
<organism evidence="1 2">
    <name type="scientific">Striga asiatica</name>
    <name type="common">Asiatic witchweed</name>
    <name type="synonym">Buchnera asiatica</name>
    <dbReference type="NCBI Taxonomy" id="4170"/>
    <lineage>
        <taxon>Eukaryota</taxon>
        <taxon>Viridiplantae</taxon>
        <taxon>Streptophyta</taxon>
        <taxon>Embryophyta</taxon>
        <taxon>Tracheophyta</taxon>
        <taxon>Spermatophyta</taxon>
        <taxon>Magnoliopsida</taxon>
        <taxon>eudicotyledons</taxon>
        <taxon>Gunneridae</taxon>
        <taxon>Pentapetalae</taxon>
        <taxon>asterids</taxon>
        <taxon>lamiids</taxon>
        <taxon>Lamiales</taxon>
        <taxon>Orobanchaceae</taxon>
        <taxon>Buchnereae</taxon>
        <taxon>Striga</taxon>
    </lineage>
</organism>
<dbReference type="EMBL" id="BKCP01004905">
    <property type="protein sequence ID" value="GER34449.1"/>
    <property type="molecule type" value="Genomic_DNA"/>
</dbReference>
<sequence>MFENLALLEQNICNFAHETFPNDEMKNQLISCSLSISNRRLYMGFNPFPNILVLASVVLLADRFSSAYGKLNDTKNLAVTPINHNLYHTSGALLEEIESLVHRHSEKLSALFMPYDHKNATPSGIPTQIMKSVLKDLNHFHLKDQCLIGSGGGSVGYLAHGTATDYMFDVARVPMAFTFEIYGDPKASSTDCFKMFNPIDITSFNRVLNEWSAAFFKMFTIDVMQMDGVETKAVVSSFDKWISIDDYLNGYLMHRKSRYSKKMEVLDLGFQEIRTYFRLFLLSSVLLLFMFCSRISKSARPIVASMFL</sequence>
<reference evidence="2" key="1">
    <citation type="journal article" date="2019" name="Curr. Biol.">
        <title>Genome Sequence of Striga asiatica Provides Insight into the Evolution of Plant Parasitism.</title>
        <authorList>
            <person name="Yoshida S."/>
            <person name="Kim S."/>
            <person name="Wafula E.K."/>
            <person name="Tanskanen J."/>
            <person name="Kim Y.M."/>
            <person name="Honaas L."/>
            <person name="Yang Z."/>
            <person name="Spallek T."/>
            <person name="Conn C.E."/>
            <person name="Ichihashi Y."/>
            <person name="Cheong K."/>
            <person name="Cui S."/>
            <person name="Der J.P."/>
            <person name="Gundlach H."/>
            <person name="Jiao Y."/>
            <person name="Hori C."/>
            <person name="Ishida J.K."/>
            <person name="Kasahara H."/>
            <person name="Kiba T."/>
            <person name="Kim M.S."/>
            <person name="Koo N."/>
            <person name="Laohavisit A."/>
            <person name="Lee Y.H."/>
            <person name="Lumba S."/>
            <person name="McCourt P."/>
            <person name="Mortimer J.C."/>
            <person name="Mutuku J.M."/>
            <person name="Nomura T."/>
            <person name="Sasaki-Sekimoto Y."/>
            <person name="Seto Y."/>
            <person name="Wang Y."/>
            <person name="Wakatake T."/>
            <person name="Sakakibara H."/>
            <person name="Demura T."/>
            <person name="Yamaguchi S."/>
            <person name="Yoneyama K."/>
            <person name="Manabe R.I."/>
            <person name="Nelson D.C."/>
            <person name="Schulman A.H."/>
            <person name="Timko M.P."/>
            <person name="dePamphilis C.W."/>
            <person name="Choi D."/>
            <person name="Shirasu K."/>
        </authorList>
    </citation>
    <scope>NUCLEOTIDE SEQUENCE [LARGE SCALE GENOMIC DNA]</scope>
    <source>
        <strain evidence="2">cv. UVA1</strain>
    </source>
</reference>
<comment type="caution">
    <text evidence="1">The sequence shown here is derived from an EMBL/GenBank/DDBJ whole genome shotgun (WGS) entry which is preliminary data.</text>
</comment>
<protein>
    <submittedName>
        <fullName evidence="1">Zn-dependent exopeptidases superfamily protein</fullName>
    </submittedName>
</protein>
<evidence type="ECO:0000313" key="2">
    <source>
        <dbReference type="Proteomes" id="UP000325081"/>
    </source>
</evidence>
<name>A0A5A7PNV0_STRAF</name>
<dbReference type="Gene3D" id="3.40.630.10">
    <property type="entry name" value="Zn peptidases"/>
    <property type="match status" value="1"/>
</dbReference>
<dbReference type="OrthoDB" id="3626597at2759"/>
<dbReference type="AlphaFoldDB" id="A0A5A7PNV0"/>
<dbReference type="Proteomes" id="UP000325081">
    <property type="component" value="Unassembled WGS sequence"/>
</dbReference>